<dbReference type="GO" id="GO:0004467">
    <property type="term" value="F:long-chain fatty acid-CoA ligase activity"/>
    <property type="evidence" value="ECO:0007669"/>
    <property type="project" value="UniProtKB-EC"/>
</dbReference>
<comment type="subcellular location">
    <subcellularLocation>
        <location evidence="1">Cell membrane</location>
        <topology evidence="1">Multi-pass membrane protein</topology>
    </subcellularLocation>
</comment>
<reference evidence="18 19" key="1">
    <citation type="submission" date="2015-04" db="EMBL/GenBank/DDBJ databases">
        <authorList>
            <person name="Syromyatnikov M.Y."/>
            <person name="Popov V.N."/>
        </authorList>
    </citation>
    <scope>NUCLEOTIDE SEQUENCE [LARGE SCALE GENOMIC DNA]</scope>
</reference>
<proteinExistence type="inferred from homology"/>
<keyword evidence="5" id="KW-0436">Ligase</keyword>
<keyword evidence="7" id="KW-0547">Nucleotide-binding</keyword>
<dbReference type="InterPro" id="IPR020845">
    <property type="entry name" value="AMP-binding_CS"/>
</dbReference>
<evidence type="ECO:0000256" key="3">
    <source>
        <dbReference type="ARBA" id="ARBA00022448"/>
    </source>
</evidence>
<evidence type="ECO:0000256" key="8">
    <source>
        <dbReference type="ARBA" id="ARBA00022832"/>
    </source>
</evidence>
<organism evidence="18 19">
    <name type="scientific">Clunio marinus</name>
    <dbReference type="NCBI Taxonomy" id="568069"/>
    <lineage>
        <taxon>Eukaryota</taxon>
        <taxon>Metazoa</taxon>
        <taxon>Ecdysozoa</taxon>
        <taxon>Arthropoda</taxon>
        <taxon>Hexapoda</taxon>
        <taxon>Insecta</taxon>
        <taxon>Pterygota</taxon>
        <taxon>Neoptera</taxon>
        <taxon>Endopterygota</taxon>
        <taxon>Diptera</taxon>
        <taxon>Nematocera</taxon>
        <taxon>Chironomoidea</taxon>
        <taxon>Chironomidae</taxon>
        <taxon>Clunio</taxon>
    </lineage>
</organism>
<dbReference type="NCBIfam" id="NF006134">
    <property type="entry name" value="PRK08279.1"/>
    <property type="match status" value="1"/>
</dbReference>
<keyword evidence="8" id="KW-0443">Lipid metabolism</keyword>
<dbReference type="Proteomes" id="UP000183832">
    <property type="component" value="Unassembled WGS sequence"/>
</dbReference>
<keyword evidence="6 16" id="KW-0812">Transmembrane</keyword>
<name>A0A1J1I3Q2_9DIPT</name>
<comment type="catalytic activity">
    <reaction evidence="15">
        <text>tetracosanoate + ATP + CoA = tetracosanoyl-CoA + AMP + diphosphate</text>
        <dbReference type="Rhea" id="RHEA:33639"/>
        <dbReference type="ChEBI" id="CHEBI:30616"/>
        <dbReference type="ChEBI" id="CHEBI:31014"/>
        <dbReference type="ChEBI" id="CHEBI:33019"/>
        <dbReference type="ChEBI" id="CHEBI:57287"/>
        <dbReference type="ChEBI" id="CHEBI:65052"/>
        <dbReference type="ChEBI" id="CHEBI:456215"/>
    </reaction>
    <physiologicalReaction direction="left-to-right" evidence="15">
        <dbReference type="Rhea" id="RHEA:33640"/>
    </physiologicalReaction>
</comment>
<dbReference type="FunFam" id="3.30.300.30:FF:000002">
    <property type="entry name" value="Long-chain fatty acid transport protein 1"/>
    <property type="match status" value="1"/>
</dbReference>
<dbReference type="AlphaFoldDB" id="A0A1J1I3Q2"/>
<evidence type="ECO:0000256" key="15">
    <source>
        <dbReference type="ARBA" id="ARBA00048666"/>
    </source>
</evidence>
<feature type="domain" description="AMP-dependent synthetase/ligase" evidence="17">
    <location>
        <begin position="66"/>
        <end position="418"/>
    </location>
</feature>
<dbReference type="PANTHER" id="PTHR43107:SF21">
    <property type="entry name" value="FATTY ACID TRANSPORT PROTEIN 1, ISOFORM F-RELATED"/>
    <property type="match status" value="1"/>
</dbReference>
<dbReference type="InterPro" id="IPR042099">
    <property type="entry name" value="ANL_N_sf"/>
</dbReference>
<comment type="catalytic activity">
    <reaction evidence="11">
        <text>a long-chain fatty acid + ATP + CoA = a long-chain fatty acyl-CoA + AMP + diphosphate</text>
        <dbReference type="Rhea" id="RHEA:15421"/>
        <dbReference type="ChEBI" id="CHEBI:30616"/>
        <dbReference type="ChEBI" id="CHEBI:33019"/>
        <dbReference type="ChEBI" id="CHEBI:57287"/>
        <dbReference type="ChEBI" id="CHEBI:57560"/>
        <dbReference type="ChEBI" id="CHEBI:83139"/>
        <dbReference type="ChEBI" id="CHEBI:456215"/>
        <dbReference type="EC" id="6.2.1.3"/>
    </reaction>
    <physiologicalReaction direction="left-to-right" evidence="11">
        <dbReference type="Rhea" id="RHEA:15422"/>
    </physiologicalReaction>
</comment>
<evidence type="ECO:0000256" key="11">
    <source>
        <dbReference type="ARBA" id="ARBA00024484"/>
    </source>
</evidence>
<dbReference type="GO" id="GO:0005886">
    <property type="term" value="C:plasma membrane"/>
    <property type="evidence" value="ECO:0007669"/>
    <property type="project" value="UniProtKB-SubCell"/>
</dbReference>
<dbReference type="PANTHER" id="PTHR43107">
    <property type="entry name" value="LONG-CHAIN FATTY ACID TRANSPORT PROTEIN"/>
    <property type="match status" value="1"/>
</dbReference>
<dbReference type="GO" id="GO:0005324">
    <property type="term" value="F:long-chain fatty acid transmembrane transporter activity"/>
    <property type="evidence" value="ECO:0007669"/>
    <property type="project" value="TreeGrafter"/>
</dbReference>
<feature type="transmembrane region" description="Helical" evidence="16">
    <location>
        <begin position="5"/>
        <end position="21"/>
    </location>
</feature>
<evidence type="ECO:0000256" key="10">
    <source>
        <dbReference type="ARBA" id="ARBA00023136"/>
    </source>
</evidence>
<dbReference type="Pfam" id="PF00501">
    <property type="entry name" value="AMP-binding"/>
    <property type="match status" value="1"/>
</dbReference>
<dbReference type="GO" id="GO:0005789">
    <property type="term" value="C:endoplasmic reticulum membrane"/>
    <property type="evidence" value="ECO:0007669"/>
    <property type="project" value="TreeGrafter"/>
</dbReference>
<dbReference type="GO" id="GO:0044539">
    <property type="term" value="P:long-chain fatty acid import into cell"/>
    <property type="evidence" value="ECO:0007669"/>
    <property type="project" value="TreeGrafter"/>
</dbReference>
<protein>
    <recommendedName>
        <fullName evidence="12">long-chain-fatty-acid--CoA ligase</fullName>
        <ecNumber evidence="12">6.2.1.3</ecNumber>
    </recommendedName>
    <alternativeName>
        <fullName evidence="14">Long-chain-fatty-acid--CoA ligase</fullName>
    </alternativeName>
</protein>
<dbReference type="STRING" id="568069.A0A1J1I3Q2"/>
<keyword evidence="19" id="KW-1185">Reference proteome</keyword>
<dbReference type="FunFam" id="3.40.50.12780:FF:000005">
    <property type="entry name" value="Solute carrier family 27 member 6"/>
    <property type="match status" value="1"/>
</dbReference>
<comment type="similarity">
    <text evidence="2">Belongs to the ATP-dependent AMP-binding enzyme family.</text>
</comment>
<gene>
    <name evidence="18" type="ORF">CLUMA_CG006481</name>
</gene>
<keyword evidence="10 16" id="KW-0472">Membrane</keyword>
<evidence type="ECO:0000256" key="4">
    <source>
        <dbReference type="ARBA" id="ARBA00022475"/>
    </source>
</evidence>
<dbReference type="GO" id="GO:0000166">
    <property type="term" value="F:nucleotide binding"/>
    <property type="evidence" value="ECO:0007669"/>
    <property type="project" value="UniProtKB-KW"/>
</dbReference>
<dbReference type="Gene3D" id="3.30.300.30">
    <property type="match status" value="1"/>
</dbReference>
<comment type="catalytic activity">
    <reaction evidence="13">
        <text>a very long-chain fatty acid + ATP + CoA = a very long-chain fatty acyl-CoA + AMP + diphosphate</text>
        <dbReference type="Rhea" id="RHEA:54536"/>
        <dbReference type="ChEBI" id="CHEBI:30616"/>
        <dbReference type="ChEBI" id="CHEBI:33019"/>
        <dbReference type="ChEBI" id="CHEBI:57287"/>
        <dbReference type="ChEBI" id="CHEBI:58950"/>
        <dbReference type="ChEBI" id="CHEBI:138261"/>
        <dbReference type="ChEBI" id="CHEBI:456215"/>
    </reaction>
    <physiologicalReaction direction="left-to-right" evidence="13">
        <dbReference type="Rhea" id="RHEA:54537"/>
    </physiologicalReaction>
</comment>
<evidence type="ECO:0000313" key="19">
    <source>
        <dbReference type="Proteomes" id="UP000183832"/>
    </source>
</evidence>
<accession>A0A1J1I3Q2</accession>
<evidence type="ECO:0000256" key="9">
    <source>
        <dbReference type="ARBA" id="ARBA00022989"/>
    </source>
</evidence>
<dbReference type="EMBL" id="CVRI01000036">
    <property type="protein sequence ID" value="CRK92993.1"/>
    <property type="molecule type" value="Genomic_DNA"/>
</dbReference>
<dbReference type="SUPFAM" id="SSF56801">
    <property type="entry name" value="Acetyl-CoA synthetase-like"/>
    <property type="match status" value="1"/>
</dbReference>
<evidence type="ECO:0000256" key="6">
    <source>
        <dbReference type="ARBA" id="ARBA00022692"/>
    </source>
</evidence>
<evidence type="ECO:0000256" key="7">
    <source>
        <dbReference type="ARBA" id="ARBA00022741"/>
    </source>
</evidence>
<evidence type="ECO:0000259" key="17">
    <source>
        <dbReference type="Pfam" id="PF00501"/>
    </source>
</evidence>
<dbReference type="Gene3D" id="3.40.50.12780">
    <property type="entry name" value="N-terminal domain of ligase-like"/>
    <property type="match status" value="1"/>
</dbReference>
<dbReference type="InterPro" id="IPR000873">
    <property type="entry name" value="AMP-dep_synth/lig_dom"/>
</dbReference>
<evidence type="ECO:0000256" key="5">
    <source>
        <dbReference type="ARBA" id="ARBA00022598"/>
    </source>
</evidence>
<dbReference type="OrthoDB" id="288590at2759"/>
<evidence type="ECO:0000256" key="12">
    <source>
        <dbReference type="ARBA" id="ARBA00026121"/>
    </source>
</evidence>
<keyword evidence="8" id="KW-0276">Fatty acid metabolism</keyword>
<keyword evidence="4" id="KW-1003">Cell membrane</keyword>
<evidence type="ECO:0000256" key="16">
    <source>
        <dbReference type="SAM" id="Phobius"/>
    </source>
</evidence>
<keyword evidence="9 16" id="KW-1133">Transmembrane helix</keyword>
<evidence type="ECO:0000256" key="2">
    <source>
        <dbReference type="ARBA" id="ARBA00006432"/>
    </source>
</evidence>
<evidence type="ECO:0000256" key="1">
    <source>
        <dbReference type="ARBA" id="ARBA00004651"/>
    </source>
</evidence>
<evidence type="ECO:0000256" key="13">
    <source>
        <dbReference type="ARBA" id="ARBA00036527"/>
    </source>
</evidence>
<dbReference type="EC" id="6.2.1.3" evidence="12"/>
<evidence type="ECO:0000256" key="14">
    <source>
        <dbReference type="ARBA" id="ARBA00041297"/>
    </source>
</evidence>
<dbReference type="InterPro" id="IPR045851">
    <property type="entry name" value="AMP-bd_C_sf"/>
</dbReference>
<sequence>MDNLIYAAISFFVAIVSILFITGKWRWFYIAAVTGPRDLTAVIRFIRLLLFVRKLGRKNTSICDLFEENCKKYPNKACLVFEGREWTFSEINDFKNRIANVFHQHGFKHGDKVALLMENRPEFVATWLGLSKLGVVVPLINHNLKKQSLLHSINIAGCNGLLFGESLLESVEDIYSQLPSNLVCFQFNDEINLPVYKNSKDLQTLLAQVSPDPPPNDKIKKPSHHDELVYIYTSGTTGLPKAAVITHSRYIYIASAIHIVADFWDKDVFYSPLPLYHTACGCMAIGQMLIFGSTVVIKKKFSASAFFSDCVKYNATIAQYIGEMCRYCLSTPGQQTDTTHNLRMVFGNGLRPQIWPQFVKRFNIPRVCEFYGATEGNANIVNVDNVVGAIGFVSRIIPAVYPISIIKCNPDTGEPIRDRNGLCQLCEPNEPGVFIGKIIPNNPSRAFLGYVDKSASNKKIVYDVFKKGDSAFISGDILTADERGNLFFVDRTGDTFRWKGENCSTSEIEAQVSNEAGYRDCVVYGVEIVNMEGRAGMAAISDPEKNLHLKTLSENLRKALPSYARPQLLRILEKIDMTGTCKLKKLDLQKEGFNPNVVNDKLYFLNAKNSEYELLTPEIYEKILNQEVRF</sequence>
<dbReference type="PROSITE" id="PS00455">
    <property type="entry name" value="AMP_BINDING"/>
    <property type="match status" value="1"/>
</dbReference>
<keyword evidence="3" id="KW-0813">Transport</keyword>
<evidence type="ECO:0000313" key="18">
    <source>
        <dbReference type="EMBL" id="CRK92993.1"/>
    </source>
</evidence>